<dbReference type="InterPro" id="IPR050797">
    <property type="entry name" value="Carb_Metab_Trans_Reg"/>
</dbReference>
<evidence type="ECO:0000313" key="4">
    <source>
        <dbReference type="Proteomes" id="UP000078544"/>
    </source>
</evidence>
<dbReference type="OrthoDB" id="1924787at2759"/>
<dbReference type="STRING" id="1081109.A0A167ZM93"/>
<gene>
    <name evidence="3" type="ORF">AAL_05880</name>
</gene>
<proteinExistence type="predicted"/>
<dbReference type="Proteomes" id="UP000078544">
    <property type="component" value="Unassembled WGS sequence"/>
</dbReference>
<evidence type="ECO:0000256" key="2">
    <source>
        <dbReference type="SAM" id="MobiDB-lite"/>
    </source>
</evidence>
<protein>
    <submittedName>
        <fullName evidence="3">Uncharacterized protein</fullName>
    </submittedName>
</protein>
<feature type="region of interest" description="Disordered" evidence="2">
    <location>
        <begin position="233"/>
        <end position="252"/>
    </location>
</feature>
<keyword evidence="4" id="KW-1185">Reference proteome</keyword>
<evidence type="ECO:0000313" key="3">
    <source>
        <dbReference type="EMBL" id="KZZ92848.1"/>
    </source>
</evidence>
<dbReference type="GO" id="GO:0001080">
    <property type="term" value="P:nitrogen catabolite activation of transcription from RNA polymerase II promoter"/>
    <property type="evidence" value="ECO:0007669"/>
    <property type="project" value="TreeGrafter"/>
</dbReference>
<evidence type="ECO:0000256" key="1">
    <source>
        <dbReference type="ARBA" id="ARBA00023242"/>
    </source>
</evidence>
<comment type="caution">
    <text evidence="3">The sequence shown here is derived from an EMBL/GenBank/DDBJ whole genome shotgun (WGS) entry which is preliminary data.</text>
</comment>
<name>A0A167ZM93_9HYPO</name>
<keyword evidence="1" id="KW-0539">Nucleus</keyword>
<organism evidence="3 4">
    <name type="scientific">Moelleriella libera RCEF 2490</name>
    <dbReference type="NCBI Taxonomy" id="1081109"/>
    <lineage>
        <taxon>Eukaryota</taxon>
        <taxon>Fungi</taxon>
        <taxon>Dikarya</taxon>
        <taxon>Ascomycota</taxon>
        <taxon>Pezizomycotina</taxon>
        <taxon>Sordariomycetes</taxon>
        <taxon>Hypocreomycetidae</taxon>
        <taxon>Hypocreales</taxon>
        <taxon>Clavicipitaceae</taxon>
        <taxon>Moelleriella</taxon>
    </lineage>
</organism>
<dbReference type="PANTHER" id="PTHR31668">
    <property type="entry name" value="GLUCOSE TRANSPORT TRANSCRIPTION REGULATOR RGT1-RELATED-RELATED"/>
    <property type="match status" value="1"/>
</dbReference>
<dbReference type="GO" id="GO:0005634">
    <property type="term" value="C:nucleus"/>
    <property type="evidence" value="ECO:0007669"/>
    <property type="project" value="TreeGrafter"/>
</dbReference>
<dbReference type="EMBL" id="AZGY01000014">
    <property type="protein sequence ID" value="KZZ92848.1"/>
    <property type="molecule type" value="Genomic_DNA"/>
</dbReference>
<reference evidence="3 4" key="1">
    <citation type="journal article" date="2016" name="Genome Biol. Evol.">
        <title>Divergent and convergent evolution of fungal pathogenicity.</title>
        <authorList>
            <person name="Shang Y."/>
            <person name="Xiao G."/>
            <person name="Zheng P."/>
            <person name="Cen K."/>
            <person name="Zhan S."/>
            <person name="Wang C."/>
        </authorList>
    </citation>
    <scope>NUCLEOTIDE SEQUENCE [LARGE SCALE GENOMIC DNA]</scope>
    <source>
        <strain evidence="3 4">RCEF 2490</strain>
    </source>
</reference>
<dbReference type="AlphaFoldDB" id="A0A167ZM93"/>
<accession>A0A167ZM93</accession>
<dbReference type="CDD" id="cd12148">
    <property type="entry name" value="fungal_TF_MHR"/>
    <property type="match status" value="1"/>
</dbReference>
<sequence length="252" mass="27322">MSDRAPIPTDPELDDTVTGRQIKLAGIVSDVHDIFYGGAAARAGGTGNEKDILAALDTAKPLILRLQEWHEYLPEHLHMTTIKKSCGFCANGALHLAHISVEIMLCRALVRITTSDTPADLCRLLHLAARRKVQDVVSLMESLRPEHTAAFWGTAASYQVAEAGSLAGLLWATAGSADEIEWCASRIEDLRWALRARAAAATFAREALYLIKRDVGGLGILKMDTGIGKRCVPETNRANESPGNVARDVSER</sequence>
<dbReference type="PANTHER" id="PTHR31668:SF4">
    <property type="entry name" value="TRANSCRIPTIONAL ACTIVATOR PROTEIN DAL81"/>
    <property type="match status" value="1"/>
</dbReference>